<evidence type="ECO:0000313" key="3">
    <source>
        <dbReference type="EMBL" id="EQD36346.1"/>
    </source>
</evidence>
<organism evidence="3">
    <name type="scientific">mine drainage metagenome</name>
    <dbReference type="NCBI Taxonomy" id="410659"/>
    <lineage>
        <taxon>unclassified sequences</taxon>
        <taxon>metagenomes</taxon>
        <taxon>ecological metagenomes</taxon>
    </lineage>
</organism>
<protein>
    <submittedName>
        <fullName evidence="3">Transposase ISLbp6</fullName>
    </submittedName>
</protein>
<dbReference type="SUPFAM" id="SSF46689">
    <property type="entry name" value="Homeodomain-like"/>
    <property type="match status" value="1"/>
</dbReference>
<dbReference type="InterPro" id="IPR047655">
    <property type="entry name" value="Transpos_IS630-like"/>
</dbReference>
<comment type="caution">
    <text evidence="3">The sequence shown here is derived from an EMBL/GenBank/DDBJ whole genome shotgun (WGS) entry which is preliminary data.</text>
</comment>
<dbReference type="NCBIfam" id="NF033545">
    <property type="entry name" value="transpos_IS630"/>
    <property type="match status" value="1"/>
</dbReference>
<name>T0YLN3_9ZZZZ</name>
<sequence length="167" mass="18681">MAKCWNDGVDAPSDLLKSGLLPVEVARRVGVDRRSVRRWKAAARDGGVQAVRARPTPGRPTKLSAKGRRRLVAVLLKGAQAAGFPTDRWTGPRVRELIQRRFGVHYHVSHVSRLLRALGFSPQKPMRRAIERDEPAIRRWIQTDGPRLKKTPRAAARRSSSATKRAS</sequence>
<feature type="compositionally biased region" description="Low complexity" evidence="1">
    <location>
        <begin position="157"/>
        <end position="167"/>
    </location>
</feature>
<feature type="region of interest" description="Disordered" evidence="1">
    <location>
        <begin position="140"/>
        <end position="167"/>
    </location>
</feature>
<gene>
    <name evidence="3" type="ORF">B2A_12184</name>
</gene>
<dbReference type="Pfam" id="PF13551">
    <property type="entry name" value="HTH_29"/>
    <property type="match status" value="1"/>
</dbReference>
<dbReference type="AlphaFoldDB" id="T0YLN3"/>
<evidence type="ECO:0000259" key="2">
    <source>
        <dbReference type="Pfam" id="PF13592"/>
    </source>
</evidence>
<dbReference type="InterPro" id="IPR009057">
    <property type="entry name" value="Homeodomain-like_sf"/>
</dbReference>
<reference evidence="3" key="2">
    <citation type="journal article" date="2014" name="ISME J.">
        <title>Microbial stratification in low pH oxic and suboxic macroscopic growths along an acid mine drainage.</title>
        <authorList>
            <person name="Mendez-Garcia C."/>
            <person name="Mesa V."/>
            <person name="Sprenger R.R."/>
            <person name="Richter M."/>
            <person name="Diez M.S."/>
            <person name="Solano J."/>
            <person name="Bargiela R."/>
            <person name="Golyshina O.V."/>
            <person name="Manteca A."/>
            <person name="Ramos J.L."/>
            <person name="Gallego J.R."/>
            <person name="Llorente I."/>
            <person name="Martins Dos Santos V.A."/>
            <person name="Jensen O.N."/>
            <person name="Pelaez A.I."/>
            <person name="Sanchez J."/>
            <person name="Ferrer M."/>
        </authorList>
    </citation>
    <scope>NUCLEOTIDE SEQUENCE</scope>
</reference>
<feature type="domain" description="Winged helix-turn helix" evidence="2">
    <location>
        <begin position="86"/>
        <end position="143"/>
    </location>
</feature>
<reference evidence="3" key="1">
    <citation type="submission" date="2013-08" db="EMBL/GenBank/DDBJ databases">
        <authorList>
            <person name="Mendez C."/>
            <person name="Richter M."/>
            <person name="Ferrer M."/>
            <person name="Sanchez J."/>
        </authorList>
    </citation>
    <scope>NUCLEOTIDE SEQUENCE</scope>
</reference>
<evidence type="ECO:0000256" key="1">
    <source>
        <dbReference type="SAM" id="MobiDB-lite"/>
    </source>
</evidence>
<accession>T0YLN3</accession>
<proteinExistence type="predicted"/>
<dbReference type="Pfam" id="PF13592">
    <property type="entry name" value="HTH_33"/>
    <property type="match status" value="1"/>
</dbReference>
<dbReference type="InterPro" id="IPR025959">
    <property type="entry name" value="Winged_HTH_dom"/>
</dbReference>
<dbReference type="EMBL" id="AUZZ01008783">
    <property type="protein sequence ID" value="EQD36346.1"/>
    <property type="molecule type" value="Genomic_DNA"/>
</dbReference>